<dbReference type="InterPro" id="IPR052534">
    <property type="entry name" value="Extracell_DNA_Util/SecSys_Comp"/>
</dbReference>
<dbReference type="STRING" id="1802428.A2441_00480"/>
<sequence>MSDINLLPENLRDEEAKARQQSGDNSGSPKFYNPKKPSQKPVEGSPPGRWQQLISALTKNVNSASGSLKPASPEPAKPPSVPVKPVLPESEFKTSPASVAPVSFSKESAVKPAKTGGLPSPTEPTPTLKSRQGKESGFIKQSSVLDVNLIPAQESGQVVRRSRMMMLTMLIIVIVLVGVVYFALNFYVKGKVVKTEAVQQEITLLQQQLETARTQTELAIATQLRLGVLADLLNQQGQWGDFFKWLENNTIKVVQLTSLAVDASGTITVTGQAPNFTEVGRQMLAFSRSQDVEEIILGDLSLQAQRTKTGASDTIAIFTFDIKVKPELFVTVNETN</sequence>
<feature type="compositionally biased region" description="Polar residues" evidence="1">
    <location>
        <begin position="52"/>
        <end position="66"/>
    </location>
</feature>
<keyword evidence="2" id="KW-1133">Transmembrane helix</keyword>
<feature type="compositionally biased region" description="Pro residues" evidence="1">
    <location>
        <begin position="72"/>
        <end position="82"/>
    </location>
</feature>
<evidence type="ECO:0000313" key="4">
    <source>
        <dbReference type="Proteomes" id="UP000178226"/>
    </source>
</evidence>
<evidence type="ECO:0000256" key="1">
    <source>
        <dbReference type="SAM" id="MobiDB-lite"/>
    </source>
</evidence>
<dbReference type="AlphaFoldDB" id="A0A1G2Q729"/>
<feature type="transmembrane region" description="Helical" evidence="2">
    <location>
        <begin position="167"/>
        <end position="188"/>
    </location>
</feature>
<dbReference type="PANTHER" id="PTHR40278:SF1">
    <property type="entry name" value="DNA UTILIZATION PROTEIN HOFN"/>
    <property type="match status" value="1"/>
</dbReference>
<evidence type="ECO:0008006" key="5">
    <source>
        <dbReference type="Google" id="ProtNLM"/>
    </source>
</evidence>
<name>A0A1G2Q729_9BACT</name>
<comment type="caution">
    <text evidence="3">The sequence shown here is derived from an EMBL/GenBank/DDBJ whole genome shotgun (WGS) entry which is preliminary data.</text>
</comment>
<reference evidence="3 4" key="1">
    <citation type="journal article" date="2016" name="Nat. Commun.">
        <title>Thousands of microbial genomes shed light on interconnected biogeochemical processes in an aquifer system.</title>
        <authorList>
            <person name="Anantharaman K."/>
            <person name="Brown C.T."/>
            <person name="Hug L.A."/>
            <person name="Sharon I."/>
            <person name="Castelle C.J."/>
            <person name="Probst A.J."/>
            <person name="Thomas B.C."/>
            <person name="Singh A."/>
            <person name="Wilkins M.J."/>
            <person name="Karaoz U."/>
            <person name="Brodie E.L."/>
            <person name="Williams K.H."/>
            <person name="Hubbard S.S."/>
            <person name="Banfield J.F."/>
        </authorList>
    </citation>
    <scope>NUCLEOTIDE SEQUENCE [LARGE SCALE GENOMIC DNA]</scope>
</reference>
<dbReference type="Proteomes" id="UP000178226">
    <property type="component" value="Unassembled WGS sequence"/>
</dbReference>
<evidence type="ECO:0000256" key="2">
    <source>
        <dbReference type="SAM" id="Phobius"/>
    </source>
</evidence>
<dbReference type="EMBL" id="MHTE01000037">
    <property type="protein sequence ID" value="OHA56334.1"/>
    <property type="molecule type" value="Genomic_DNA"/>
</dbReference>
<organism evidence="3 4">
    <name type="scientific">Candidatus Veblenbacteria bacterium RIFOXYC2_FULL_42_11</name>
    <dbReference type="NCBI Taxonomy" id="1802428"/>
    <lineage>
        <taxon>Bacteria</taxon>
        <taxon>Candidatus Vebleniibacteriota</taxon>
    </lineage>
</organism>
<feature type="region of interest" description="Disordered" evidence="1">
    <location>
        <begin position="1"/>
        <end position="88"/>
    </location>
</feature>
<keyword evidence="2" id="KW-0472">Membrane</keyword>
<dbReference type="PANTHER" id="PTHR40278">
    <property type="entry name" value="DNA UTILIZATION PROTEIN HOFN"/>
    <property type="match status" value="1"/>
</dbReference>
<accession>A0A1G2Q729</accession>
<feature type="compositionally biased region" description="Polar residues" evidence="1">
    <location>
        <begin position="19"/>
        <end position="28"/>
    </location>
</feature>
<protein>
    <recommendedName>
        <fullName evidence="5">PilN domain-containing protein</fullName>
    </recommendedName>
</protein>
<feature type="region of interest" description="Disordered" evidence="1">
    <location>
        <begin position="103"/>
        <end position="133"/>
    </location>
</feature>
<proteinExistence type="predicted"/>
<keyword evidence="2" id="KW-0812">Transmembrane</keyword>
<evidence type="ECO:0000313" key="3">
    <source>
        <dbReference type="EMBL" id="OHA56334.1"/>
    </source>
</evidence>
<gene>
    <name evidence="3" type="ORF">A2441_00480</name>
</gene>